<dbReference type="InterPro" id="IPR032632">
    <property type="entry name" value="Peptidase_M16_M"/>
</dbReference>
<evidence type="ECO:0000313" key="4">
    <source>
        <dbReference type="Proteomes" id="UP000290289"/>
    </source>
</evidence>
<dbReference type="InterPro" id="IPR011249">
    <property type="entry name" value="Metalloenz_LuxS/M16"/>
</dbReference>
<protein>
    <recommendedName>
        <fullName evidence="2">Peptidase M16 middle/third domain-containing protein</fullName>
    </recommendedName>
</protein>
<accession>A0A498J9A9</accession>
<evidence type="ECO:0000313" key="3">
    <source>
        <dbReference type="EMBL" id="RXH90403.1"/>
    </source>
</evidence>
<gene>
    <name evidence="3" type="ORF">DVH24_035167</name>
</gene>
<proteinExistence type="predicted"/>
<dbReference type="GO" id="GO:0005829">
    <property type="term" value="C:cytosol"/>
    <property type="evidence" value="ECO:0007669"/>
    <property type="project" value="TreeGrafter"/>
</dbReference>
<dbReference type="Proteomes" id="UP000290289">
    <property type="component" value="Chromosome 9"/>
</dbReference>
<organism evidence="3 4">
    <name type="scientific">Malus domestica</name>
    <name type="common">Apple</name>
    <name type="synonym">Pyrus malus</name>
    <dbReference type="NCBI Taxonomy" id="3750"/>
    <lineage>
        <taxon>Eukaryota</taxon>
        <taxon>Viridiplantae</taxon>
        <taxon>Streptophyta</taxon>
        <taxon>Embryophyta</taxon>
        <taxon>Tracheophyta</taxon>
        <taxon>Spermatophyta</taxon>
        <taxon>Magnoliopsida</taxon>
        <taxon>eudicotyledons</taxon>
        <taxon>Gunneridae</taxon>
        <taxon>Pentapetalae</taxon>
        <taxon>rosids</taxon>
        <taxon>fabids</taxon>
        <taxon>Rosales</taxon>
        <taxon>Rosaceae</taxon>
        <taxon>Amygdaloideae</taxon>
        <taxon>Maleae</taxon>
        <taxon>Malus</taxon>
    </lineage>
</organism>
<dbReference type="SUPFAM" id="SSF63411">
    <property type="entry name" value="LuxS/MPP-like metallohydrolase"/>
    <property type="match status" value="2"/>
</dbReference>
<evidence type="ECO:0000259" key="2">
    <source>
        <dbReference type="Pfam" id="PF16187"/>
    </source>
</evidence>
<dbReference type="STRING" id="3750.A0A498J9A9"/>
<dbReference type="Gene3D" id="3.30.830.10">
    <property type="entry name" value="Metalloenzyme, LuxS/M16 peptidase-like"/>
    <property type="match status" value="2"/>
</dbReference>
<dbReference type="PANTHER" id="PTHR43690">
    <property type="entry name" value="NARDILYSIN"/>
    <property type="match status" value="1"/>
</dbReference>
<keyword evidence="4" id="KW-1185">Reference proteome</keyword>
<comment type="caution">
    <text evidence="3">The sequence shown here is derived from an EMBL/GenBank/DDBJ whole genome shotgun (WGS) entry which is preliminary data.</text>
</comment>
<name>A0A498J9A9_MALDO</name>
<keyword evidence="1" id="KW-0479">Metal-binding</keyword>
<dbReference type="AlphaFoldDB" id="A0A498J9A9"/>
<dbReference type="InterPro" id="IPR050626">
    <property type="entry name" value="Peptidase_M16"/>
</dbReference>
<sequence length="267" mass="31155">MRRIRSSDHDLLSRRLPLPSRYMSPPAMVKMEDAKFLLDGVLSEVLAAAKSCMPTDDRFKVVKEDMKRRLKNTNMKPLSHSSYLRLQVLCQFFYDADEKLHVLDEFSISDLKSFILELCSQLYIEGLCHGNLLRGRSNYPVKYIFKSNFSVPPLPIELRHKEYLYFQVEQEAGIESIRLKALIDLFDEIVEPLFNQLRTKEQLGYVVECGPRVTYRVYGSDTVALKQHFGKKILELEDEKRTVQRITGLNMKMVPAYRLVRLTQLKN</sequence>
<reference evidence="3 4" key="1">
    <citation type="submission" date="2018-10" db="EMBL/GenBank/DDBJ databases">
        <title>A high-quality apple genome assembly.</title>
        <authorList>
            <person name="Hu J."/>
        </authorList>
    </citation>
    <scope>NUCLEOTIDE SEQUENCE [LARGE SCALE GENOMIC DNA]</scope>
    <source>
        <strain evidence="4">cv. HFTH1</strain>
        <tissue evidence="3">Young leaf</tissue>
    </source>
</reference>
<dbReference type="GO" id="GO:0046872">
    <property type="term" value="F:metal ion binding"/>
    <property type="evidence" value="ECO:0007669"/>
    <property type="project" value="UniProtKB-KW"/>
</dbReference>
<dbReference type="PANTHER" id="PTHR43690:SF18">
    <property type="entry name" value="INSULIN-DEGRADING ENZYME-RELATED"/>
    <property type="match status" value="1"/>
</dbReference>
<feature type="domain" description="Peptidase M16 middle/third" evidence="2">
    <location>
        <begin position="41"/>
        <end position="101"/>
    </location>
</feature>
<dbReference type="EMBL" id="RDQH01000335">
    <property type="protein sequence ID" value="RXH90403.1"/>
    <property type="molecule type" value="Genomic_DNA"/>
</dbReference>
<dbReference type="Pfam" id="PF16187">
    <property type="entry name" value="Peptidase_M16_M"/>
    <property type="match status" value="1"/>
</dbReference>
<evidence type="ECO:0000256" key="1">
    <source>
        <dbReference type="ARBA" id="ARBA00022723"/>
    </source>
</evidence>